<dbReference type="Pfam" id="PF01113">
    <property type="entry name" value="DapB_N"/>
    <property type="match status" value="1"/>
</dbReference>
<keyword evidence="5" id="KW-0560">Oxidoreductase</keyword>
<evidence type="ECO:0000259" key="13">
    <source>
        <dbReference type="Pfam" id="PF01113"/>
    </source>
</evidence>
<keyword evidence="7" id="KW-0457">Lysine biosynthesis</keyword>
<keyword evidence="6" id="KW-0520">NAD</keyword>
<evidence type="ECO:0000256" key="1">
    <source>
        <dbReference type="ARBA" id="ARBA00006642"/>
    </source>
</evidence>
<evidence type="ECO:0000256" key="11">
    <source>
        <dbReference type="ARBA" id="ARBA00049396"/>
    </source>
</evidence>
<dbReference type="PANTHER" id="PTHR20836">
    <property type="entry name" value="DIHYDRODIPICOLINATE REDUCTASE"/>
    <property type="match status" value="1"/>
</dbReference>
<proteinExistence type="inferred from homology"/>
<dbReference type="Proteomes" id="UP000192343">
    <property type="component" value="Unassembled WGS sequence"/>
</dbReference>
<dbReference type="STRING" id="1963862.B4O97_12800"/>
<dbReference type="GO" id="GO:0005829">
    <property type="term" value="C:cytosol"/>
    <property type="evidence" value="ECO:0007669"/>
    <property type="project" value="TreeGrafter"/>
</dbReference>
<evidence type="ECO:0000259" key="14">
    <source>
        <dbReference type="Pfam" id="PF05173"/>
    </source>
</evidence>
<evidence type="ECO:0000256" key="7">
    <source>
        <dbReference type="ARBA" id="ARBA00023154"/>
    </source>
</evidence>
<comment type="caution">
    <text evidence="15">The sequence shown here is derived from an EMBL/GenBank/DDBJ whole genome shotgun (WGS) entry which is preliminary data.</text>
</comment>
<accession>A0A1Y1RXL3</accession>
<keyword evidence="16" id="KW-1185">Reference proteome</keyword>
<dbReference type="Gene3D" id="3.30.360.10">
    <property type="entry name" value="Dihydrodipicolinate Reductase, domain 2"/>
    <property type="match status" value="1"/>
</dbReference>
<dbReference type="RefSeq" id="WP_083051372.1">
    <property type="nucleotide sequence ID" value="NZ_MWQY01000013.1"/>
</dbReference>
<evidence type="ECO:0000256" key="6">
    <source>
        <dbReference type="ARBA" id="ARBA00023027"/>
    </source>
</evidence>
<dbReference type="PIRSF" id="PIRSF000161">
    <property type="entry name" value="DHPR"/>
    <property type="match status" value="1"/>
</dbReference>
<dbReference type="Gene3D" id="3.40.50.720">
    <property type="entry name" value="NAD(P)-binding Rossmann-like Domain"/>
    <property type="match status" value="1"/>
</dbReference>
<dbReference type="SUPFAM" id="SSF51735">
    <property type="entry name" value="NAD(P)-binding Rossmann-fold domains"/>
    <property type="match status" value="1"/>
</dbReference>
<evidence type="ECO:0000256" key="12">
    <source>
        <dbReference type="NCBIfam" id="TIGR00036"/>
    </source>
</evidence>
<evidence type="ECO:0000256" key="8">
    <source>
        <dbReference type="ARBA" id="ARBA00037922"/>
    </source>
</evidence>
<dbReference type="GO" id="GO:0008839">
    <property type="term" value="F:4-hydroxy-tetrahydrodipicolinate reductase"/>
    <property type="evidence" value="ECO:0007669"/>
    <property type="project" value="UniProtKB-UniRule"/>
</dbReference>
<evidence type="ECO:0000313" key="16">
    <source>
        <dbReference type="Proteomes" id="UP000192343"/>
    </source>
</evidence>
<keyword evidence="2" id="KW-0028">Amino-acid biosynthesis</keyword>
<comment type="similarity">
    <text evidence="1">Belongs to the DapB family.</text>
</comment>
<comment type="catalytic activity">
    <reaction evidence="10">
        <text>(S)-2,3,4,5-tetrahydrodipicolinate + NADP(+) + H2O = (2S,4S)-4-hydroxy-2,3,4,5-tetrahydrodipicolinate + NADPH + H(+)</text>
        <dbReference type="Rhea" id="RHEA:35331"/>
        <dbReference type="ChEBI" id="CHEBI:15377"/>
        <dbReference type="ChEBI" id="CHEBI:15378"/>
        <dbReference type="ChEBI" id="CHEBI:16845"/>
        <dbReference type="ChEBI" id="CHEBI:57783"/>
        <dbReference type="ChEBI" id="CHEBI:58349"/>
        <dbReference type="ChEBI" id="CHEBI:67139"/>
        <dbReference type="EC" id="1.17.1.8"/>
    </reaction>
</comment>
<dbReference type="PANTHER" id="PTHR20836:SF0">
    <property type="entry name" value="4-HYDROXY-TETRAHYDRODIPICOLINATE REDUCTASE 1, CHLOROPLASTIC-RELATED"/>
    <property type="match status" value="1"/>
</dbReference>
<feature type="domain" description="Dihydrodipicolinate reductase N-terminal" evidence="13">
    <location>
        <begin position="1"/>
        <end position="105"/>
    </location>
</feature>
<evidence type="ECO:0000256" key="5">
    <source>
        <dbReference type="ARBA" id="ARBA00023002"/>
    </source>
</evidence>
<feature type="domain" description="Dihydrodipicolinate reductase C-terminal" evidence="14">
    <location>
        <begin position="109"/>
        <end position="241"/>
    </location>
</feature>
<dbReference type="EC" id="1.17.1.8" evidence="9 12"/>
<evidence type="ECO:0000256" key="9">
    <source>
        <dbReference type="ARBA" id="ARBA00038983"/>
    </source>
</evidence>
<dbReference type="Pfam" id="PF05173">
    <property type="entry name" value="DapB_C"/>
    <property type="match status" value="1"/>
</dbReference>
<reference evidence="15 16" key="1">
    <citation type="submission" date="2017-03" db="EMBL/GenBank/DDBJ databases">
        <title>Draft Genome sequence of Marispirochaeta sp. strain JC444.</title>
        <authorList>
            <person name="Shivani Y."/>
            <person name="Subhash Y."/>
            <person name="Sasikala C."/>
            <person name="Ramana C."/>
        </authorList>
    </citation>
    <scope>NUCLEOTIDE SEQUENCE [LARGE SCALE GENOMIC DNA]</scope>
    <source>
        <strain evidence="15 16">JC444</strain>
    </source>
</reference>
<dbReference type="GO" id="GO:0019877">
    <property type="term" value="P:diaminopimelate biosynthetic process"/>
    <property type="evidence" value="ECO:0007669"/>
    <property type="project" value="UniProtKB-KW"/>
</dbReference>
<evidence type="ECO:0000313" key="15">
    <source>
        <dbReference type="EMBL" id="ORC34513.1"/>
    </source>
</evidence>
<gene>
    <name evidence="15" type="ORF">B4O97_12800</name>
</gene>
<dbReference type="InterPro" id="IPR023940">
    <property type="entry name" value="DHDPR_bac"/>
</dbReference>
<evidence type="ECO:0000256" key="4">
    <source>
        <dbReference type="ARBA" id="ARBA00022915"/>
    </source>
</evidence>
<dbReference type="SUPFAM" id="SSF55347">
    <property type="entry name" value="Glyceraldehyde-3-phosphate dehydrogenase-like, C-terminal domain"/>
    <property type="match status" value="1"/>
</dbReference>
<organism evidence="15 16">
    <name type="scientific">Marispirochaeta aestuarii</name>
    <dbReference type="NCBI Taxonomy" id="1963862"/>
    <lineage>
        <taxon>Bacteria</taxon>
        <taxon>Pseudomonadati</taxon>
        <taxon>Spirochaetota</taxon>
        <taxon>Spirochaetia</taxon>
        <taxon>Spirochaetales</taxon>
        <taxon>Spirochaetaceae</taxon>
        <taxon>Marispirochaeta</taxon>
    </lineage>
</organism>
<dbReference type="InterPro" id="IPR000846">
    <property type="entry name" value="DapB_N"/>
</dbReference>
<dbReference type="InterPro" id="IPR022663">
    <property type="entry name" value="DapB_C"/>
</dbReference>
<dbReference type="NCBIfam" id="TIGR00036">
    <property type="entry name" value="dapB"/>
    <property type="match status" value="1"/>
</dbReference>
<comment type="pathway">
    <text evidence="8">Amino-acid biosynthesis; L-lysine biosynthesis via DAP pathway; (S)-tetrahydrodipicolinate from L-aspartate: step 4/4.</text>
</comment>
<protein>
    <recommendedName>
        <fullName evidence="9 12">4-hydroxy-tetrahydrodipicolinate reductase</fullName>
        <ecNumber evidence="9 12">1.17.1.8</ecNumber>
    </recommendedName>
</protein>
<dbReference type="InterPro" id="IPR036291">
    <property type="entry name" value="NAD(P)-bd_dom_sf"/>
</dbReference>
<dbReference type="GO" id="GO:0009089">
    <property type="term" value="P:lysine biosynthetic process via diaminopimelate"/>
    <property type="evidence" value="ECO:0007669"/>
    <property type="project" value="UniProtKB-UniRule"/>
</dbReference>
<evidence type="ECO:0000256" key="10">
    <source>
        <dbReference type="ARBA" id="ARBA00049080"/>
    </source>
</evidence>
<dbReference type="OrthoDB" id="9790352at2"/>
<name>A0A1Y1RXL3_9SPIO</name>
<dbReference type="EMBL" id="MWQY01000013">
    <property type="protein sequence ID" value="ORC34513.1"/>
    <property type="molecule type" value="Genomic_DNA"/>
</dbReference>
<sequence length="248" mass="27034">MKTVIVGYGSMGHEIEAVLLGRGHEVICRVDPAGNGDARELSTEILKEAEGVIEFALPGGILDNIRVYSEASVPVVIGTTGWDKLRPQAAEIVRQYGSALLWGNNFSLGANLFFDLVSRAAALINGIEEYDIMVNEYHHKRKKDSPSGTALTIAEKILQNLDRKKSIQTETLNRAIRDDELHVGSVRGGAIPGIHQVTLDSEADSIEIIHTARNRKGFALGAVRGVEWLSGKTGFFSVDDFIRDILPS</sequence>
<evidence type="ECO:0000256" key="3">
    <source>
        <dbReference type="ARBA" id="ARBA00022857"/>
    </source>
</evidence>
<comment type="catalytic activity">
    <reaction evidence="11">
        <text>(S)-2,3,4,5-tetrahydrodipicolinate + NAD(+) + H2O = (2S,4S)-4-hydroxy-2,3,4,5-tetrahydrodipicolinate + NADH + H(+)</text>
        <dbReference type="Rhea" id="RHEA:35323"/>
        <dbReference type="ChEBI" id="CHEBI:15377"/>
        <dbReference type="ChEBI" id="CHEBI:15378"/>
        <dbReference type="ChEBI" id="CHEBI:16845"/>
        <dbReference type="ChEBI" id="CHEBI:57540"/>
        <dbReference type="ChEBI" id="CHEBI:57945"/>
        <dbReference type="ChEBI" id="CHEBI:67139"/>
        <dbReference type="EC" id="1.17.1.8"/>
    </reaction>
</comment>
<keyword evidence="3" id="KW-0521">NADP</keyword>
<evidence type="ECO:0000256" key="2">
    <source>
        <dbReference type="ARBA" id="ARBA00022605"/>
    </source>
</evidence>
<keyword evidence="4" id="KW-0220">Diaminopimelate biosynthesis</keyword>
<dbReference type="AlphaFoldDB" id="A0A1Y1RXL3"/>